<name>A0ABU4GWM8_9CLOT</name>
<protein>
    <submittedName>
        <fullName evidence="2">Metallophosphoesterase</fullName>
    </submittedName>
</protein>
<evidence type="ECO:0000313" key="2">
    <source>
        <dbReference type="EMBL" id="MDW2800622.1"/>
    </source>
</evidence>
<dbReference type="PANTHER" id="PTHR36492">
    <property type="match status" value="1"/>
</dbReference>
<dbReference type="InterPro" id="IPR004843">
    <property type="entry name" value="Calcineurin-like_PHP"/>
</dbReference>
<feature type="domain" description="Calcineurin-like phosphoesterase" evidence="1">
    <location>
        <begin position="1"/>
        <end position="227"/>
    </location>
</feature>
<evidence type="ECO:0000259" key="1">
    <source>
        <dbReference type="Pfam" id="PF00149"/>
    </source>
</evidence>
<dbReference type="Pfam" id="PF00149">
    <property type="entry name" value="Metallophos"/>
    <property type="match status" value="1"/>
</dbReference>
<dbReference type="SUPFAM" id="SSF56300">
    <property type="entry name" value="Metallo-dependent phosphatases"/>
    <property type="match status" value="1"/>
</dbReference>
<evidence type="ECO:0000313" key="3">
    <source>
        <dbReference type="Proteomes" id="UP001276854"/>
    </source>
</evidence>
<dbReference type="NCBIfam" id="TIGR03729">
    <property type="entry name" value="acc_ester"/>
    <property type="match status" value="1"/>
</dbReference>
<reference evidence="2 3" key="1">
    <citation type="submission" date="2023-10" db="EMBL/GenBank/DDBJ databases">
        <title>A novel Glycoside Hydrolase 43-Like Enzyme from Clostrdium boliviensis is an Endo-xylanase, and a Candidate for Xylooligosaccharides Production from Different Xylan Substrates.</title>
        <authorList>
            <person name="Alvarez M.T."/>
            <person name="Rocabado-Villegas L.R."/>
            <person name="Salas-Veizaga D.M."/>
            <person name="Linares-Pasten J.A."/>
            <person name="Gudmundsdottir E.E."/>
            <person name="Hreggvidsson G.O."/>
            <person name="Adlercreutz P."/>
            <person name="Nordberg Karlsson E."/>
        </authorList>
    </citation>
    <scope>NUCLEOTIDE SEQUENCE [LARGE SCALE GENOMIC DNA]</scope>
    <source>
        <strain evidence="2 3">E-1</strain>
    </source>
</reference>
<dbReference type="RefSeq" id="WP_318066787.1">
    <property type="nucleotide sequence ID" value="NZ_JAWONS010000329.1"/>
</dbReference>
<dbReference type="InterPro" id="IPR052963">
    <property type="entry name" value="Pantetheine_PDE"/>
</dbReference>
<organism evidence="2 3">
    <name type="scientific">Clostridium boliviensis</name>
    <dbReference type="NCBI Taxonomy" id="318465"/>
    <lineage>
        <taxon>Bacteria</taxon>
        <taxon>Bacillati</taxon>
        <taxon>Bacillota</taxon>
        <taxon>Clostridia</taxon>
        <taxon>Eubacteriales</taxon>
        <taxon>Clostridiaceae</taxon>
        <taxon>Clostridium</taxon>
    </lineage>
</organism>
<dbReference type="InterPro" id="IPR029052">
    <property type="entry name" value="Metallo-depent_PP-like"/>
</dbReference>
<comment type="caution">
    <text evidence="2">The sequence shown here is derived from an EMBL/GenBank/DDBJ whole genome shotgun (WGS) entry which is preliminary data.</text>
</comment>
<dbReference type="PANTHER" id="PTHR36492:SF2">
    <property type="entry name" value="[ACYL-CARRIER-PROTEIN] PHOSPHODIESTERASE PPTH"/>
    <property type="match status" value="1"/>
</dbReference>
<gene>
    <name evidence="2" type="ORF">RZO55_23930</name>
</gene>
<accession>A0ABU4GWM8</accession>
<dbReference type="EMBL" id="JAWONS010000329">
    <property type="protein sequence ID" value="MDW2800622.1"/>
    <property type="molecule type" value="Genomic_DNA"/>
</dbReference>
<sequence>MRIGAISDIHLDVNIDYPIIKTIQNYTKAQNLEILLVAGDISNNYKTTLSYLEQLEGAVGIPVYFVPGNHDMWDREGEIKDARKIYEIYAKQSGCLCNKNVVLKKDWSIIGSIGWYDYSFGDPGYTIEAFEKREKNKRIWQDCIMVQWHESDRQFHKRMRDDLEEKLLACEGKNVIALTHMIGTAEFKVPDTRPDWDYFNAFLGSREYGELFEKYHVSYHFMGHVHYRKQLIKNGVDYRCVCLNYHTEWQSNDLAEEVASAIQIIEI</sequence>
<keyword evidence="3" id="KW-1185">Reference proteome</keyword>
<dbReference type="Proteomes" id="UP001276854">
    <property type="component" value="Unassembled WGS sequence"/>
</dbReference>
<proteinExistence type="predicted"/>
<dbReference type="InterPro" id="IPR022302">
    <property type="entry name" value="Phosphoesterase_putative"/>
</dbReference>
<dbReference type="Gene3D" id="3.60.21.10">
    <property type="match status" value="1"/>
</dbReference>